<dbReference type="KEGG" id="vah:G7081_04745"/>
<organism evidence="2 3">
    <name type="scientific">Vagococcus coleopterorum</name>
    <dbReference type="NCBI Taxonomy" id="2714946"/>
    <lineage>
        <taxon>Bacteria</taxon>
        <taxon>Bacillati</taxon>
        <taxon>Bacillota</taxon>
        <taxon>Bacilli</taxon>
        <taxon>Lactobacillales</taxon>
        <taxon>Enterococcaceae</taxon>
        <taxon>Vagococcus</taxon>
    </lineage>
</organism>
<dbReference type="EMBL" id="CP049886">
    <property type="protein sequence ID" value="QIL46424.1"/>
    <property type="molecule type" value="Genomic_DNA"/>
</dbReference>
<dbReference type="PANTHER" id="PTHR43358:SF4">
    <property type="entry name" value="ALPHA_BETA HYDROLASE FOLD-1 DOMAIN-CONTAINING PROTEIN"/>
    <property type="match status" value="1"/>
</dbReference>
<name>A0A6G8AMW5_9ENTE</name>
<feature type="domain" description="Serine aminopeptidase S33" evidence="1">
    <location>
        <begin position="89"/>
        <end position="190"/>
    </location>
</feature>
<dbReference type="SUPFAM" id="SSF53474">
    <property type="entry name" value="alpha/beta-Hydrolases"/>
    <property type="match status" value="1"/>
</dbReference>
<dbReference type="InterPro" id="IPR022742">
    <property type="entry name" value="Hydrolase_4"/>
</dbReference>
<proteinExistence type="predicted"/>
<dbReference type="Gene3D" id="3.40.50.1820">
    <property type="entry name" value="alpha/beta hydrolase"/>
    <property type="match status" value="1"/>
</dbReference>
<sequence>MKKIIMTILVIAVVAVAGGFAWGVNYLFNYAIAAGPKDFFGEDDATGSQGKDIDKWEFAKEPAKVMTQKTDDGLELSGRLFQQEQEGRKKIAIIAHGYTSSSDFMYDFGKMFYQDGYDIFLADARGHGRSEGKYIGFGWPDRLDYVKWIDQINKEYDNKVDIVLYGISMGASTVLMTSGESLPDNVKAIVADCGYDTVENELSYQLDQMFGLPAFPLIPVTSKYTEMRAGYNFKEASAVKQLEKNQLPILFIHGDKDDFVPTDMVYPLYDAAKGPKELYLVPGAKHAEAFKTDPKKYEEVVNTFLTKYLSE</sequence>
<dbReference type="InterPro" id="IPR029058">
    <property type="entry name" value="AB_hydrolase_fold"/>
</dbReference>
<dbReference type="AlphaFoldDB" id="A0A6G8AMW5"/>
<dbReference type="Pfam" id="PF12146">
    <property type="entry name" value="Hydrolase_4"/>
    <property type="match status" value="1"/>
</dbReference>
<dbReference type="Proteomes" id="UP000500890">
    <property type="component" value="Chromosome"/>
</dbReference>
<accession>A0A6G8AMW5</accession>
<evidence type="ECO:0000313" key="2">
    <source>
        <dbReference type="EMBL" id="QIL46424.1"/>
    </source>
</evidence>
<dbReference type="RefSeq" id="WP_166007813.1">
    <property type="nucleotide sequence ID" value="NZ_CP049886.1"/>
</dbReference>
<evidence type="ECO:0000313" key="3">
    <source>
        <dbReference type="Proteomes" id="UP000500890"/>
    </source>
</evidence>
<protein>
    <submittedName>
        <fullName evidence="2">Alpha/beta hydrolase</fullName>
    </submittedName>
</protein>
<dbReference type="PANTHER" id="PTHR43358">
    <property type="entry name" value="ALPHA/BETA-HYDROLASE"/>
    <property type="match status" value="1"/>
</dbReference>
<reference evidence="2 3" key="1">
    <citation type="submission" date="2020-03" db="EMBL/GenBank/DDBJ databases">
        <title>Vagococcus sp. nov., isolated from beetles.</title>
        <authorList>
            <person name="Hyun D.-W."/>
            <person name="Bae J.-W."/>
        </authorList>
    </citation>
    <scope>NUCLEOTIDE SEQUENCE [LARGE SCALE GENOMIC DNA]</scope>
    <source>
        <strain evidence="2 3">HDW17A</strain>
    </source>
</reference>
<keyword evidence="2" id="KW-0378">Hydrolase</keyword>
<gene>
    <name evidence="2" type="ORF">G7081_04745</name>
</gene>
<dbReference type="InterPro" id="IPR052920">
    <property type="entry name" value="DNA-binding_regulatory"/>
</dbReference>
<dbReference type="GO" id="GO:0016787">
    <property type="term" value="F:hydrolase activity"/>
    <property type="evidence" value="ECO:0007669"/>
    <property type="project" value="UniProtKB-KW"/>
</dbReference>
<evidence type="ECO:0000259" key="1">
    <source>
        <dbReference type="Pfam" id="PF12146"/>
    </source>
</evidence>
<keyword evidence="3" id="KW-1185">Reference proteome</keyword>